<comment type="caution">
    <text evidence="1">The sequence shown here is derived from an EMBL/GenBank/DDBJ whole genome shotgun (WGS) entry which is preliminary data.</text>
</comment>
<reference evidence="1" key="1">
    <citation type="journal article" date="2015" name="Nature">
        <title>Complex archaea that bridge the gap between prokaryotes and eukaryotes.</title>
        <authorList>
            <person name="Spang A."/>
            <person name="Saw J.H."/>
            <person name="Jorgensen S.L."/>
            <person name="Zaremba-Niedzwiedzka K."/>
            <person name="Martijn J."/>
            <person name="Lind A.E."/>
            <person name="van Eijk R."/>
            <person name="Schleper C."/>
            <person name="Guy L."/>
            <person name="Ettema T.J."/>
        </authorList>
    </citation>
    <scope>NUCLEOTIDE SEQUENCE</scope>
</reference>
<dbReference type="InterPro" id="IPR047111">
    <property type="entry name" value="YbaP-like"/>
</dbReference>
<gene>
    <name evidence="1" type="ORF">LCGC14_1278210</name>
</gene>
<evidence type="ECO:0008006" key="2">
    <source>
        <dbReference type="Google" id="ProtNLM"/>
    </source>
</evidence>
<dbReference type="PANTHER" id="PTHR40590:SF1">
    <property type="entry name" value="CYTOPLASMIC PROTEIN"/>
    <property type="match status" value="1"/>
</dbReference>
<sequence length="306" mass="33840">MKKFTKKLVSASVLLSCSLLANTAQAQSSVWKVSNGNDSLFIGGTVHILPKAEMPLPAEFNHAYEQADTIILEAPLPDPADTNAQMQMLGALSYTNNETLSQKLEPQVKASLENKLSEFGANLAKLDGFRPAMVSIVLMSMELQKQNLMGEGVDAYFTKKATEDNKTKNYLETMEFQLELYKTMGQGNENDFIKRNLAELHNYGDMFKGLLAAWRKGDTDTLNKVALEGMQKNDPNSYKQLITDRNNDWLPKVEAMFNNDKNEFVLVGVGHLAGQDSLLTLLENKGYSVSLVSVDSTADITVRGAE</sequence>
<dbReference type="EMBL" id="LAZR01007244">
    <property type="protein sequence ID" value="KKM86518.1"/>
    <property type="molecule type" value="Genomic_DNA"/>
</dbReference>
<accession>A0A0F9KXQ3</accession>
<dbReference type="CDD" id="cd14789">
    <property type="entry name" value="Tiki"/>
    <property type="match status" value="1"/>
</dbReference>
<dbReference type="Pfam" id="PF01963">
    <property type="entry name" value="TraB_PrgY_gumN"/>
    <property type="match status" value="1"/>
</dbReference>
<name>A0A0F9KXQ3_9ZZZZ</name>
<dbReference type="InterPro" id="IPR002816">
    <property type="entry name" value="TraB/PrgY/GumN_fam"/>
</dbReference>
<proteinExistence type="predicted"/>
<organism evidence="1">
    <name type="scientific">marine sediment metagenome</name>
    <dbReference type="NCBI Taxonomy" id="412755"/>
    <lineage>
        <taxon>unclassified sequences</taxon>
        <taxon>metagenomes</taxon>
        <taxon>ecological metagenomes</taxon>
    </lineage>
</organism>
<dbReference type="AlphaFoldDB" id="A0A0F9KXQ3"/>
<evidence type="ECO:0000313" key="1">
    <source>
        <dbReference type="EMBL" id="KKM86518.1"/>
    </source>
</evidence>
<dbReference type="PANTHER" id="PTHR40590">
    <property type="entry name" value="CYTOPLASMIC PROTEIN-RELATED"/>
    <property type="match status" value="1"/>
</dbReference>
<protein>
    <recommendedName>
        <fullName evidence="2">GumN family protein</fullName>
    </recommendedName>
</protein>